<dbReference type="OrthoDB" id="515968at2"/>
<sequence length="105" mass="11711">MKTINTSTSACRLCKYFQPEGRRGGFCQQLGASVRGCWEACPLAIPPFAPSWENVGDNLYRTTVKIEPEVTQETKAPIKARSSVWNHADKCQLSVTKMKFNSLKA</sequence>
<dbReference type="EMBL" id="PVWJ01000218">
    <property type="protein sequence ID" value="PSB00423.1"/>
    <property type="molecule type" value="Genomic_DNA"/>
</dbReference>
<organism evidence="1 2">
    <name type="scientific">Merismopedia glauca CCAP 1448/3</name>
    <dbReference type="NCBI Taxonomy" id="1296344"/>
    <lineage>
        <taxon>Bacteria</taxon>
        <taxon>Bacillati</taxon>
        <taxon>Cyanobacteriota</taxon>
        <taxon>Cyanophyceae</taxon>
        <taxon>Synechococcales</taxon>
        <taxon>Merismopediaceae</taxon>
        <taxon>Merismopedia</taxon>
    </lineage>
</organism>
<dbReference type="AlphaFoldDB" id="A0A2T1BWX1"/>
<dbReference type="RefSeq" id="WP_106292002.1">
    <property type="nucleotide sequence ID" value="NZ_CAWNTC010000036.1"/>
</dbReference>
<proteinExistence type="predicted"/>
<evidence type="ECO:0000313" key="2">
    <source>
        <dbReference type="Proteomes" id="UP000238762"/>
    </source>
</evidence>
<name>A0A2T1BWX1_9CYAN</name>
<reference evidence="1 2" key="1">
    <citation type="submission" date="2018-02" db="EMBL/GenBank/DDBJ databases">
        <authorList>
            <person name="Cohen D.B."/>
            <person name="Kent A.D."/>
        </authorList>
    </citation>
    <scope>NUCLEOTIDE SEQUENCE [LARGE SCALE GENOMIC DNA]</scope>
    <source>
        <strain evidence="1 2">CCAP 1448/3</strain>
    </source>
</reference>
<accession>A0A2T1BWX1</accession>
<dbReference type="Proteomes" id="UP000238762">
    <property type="component" value="Unassembled WGS sequence"/>
</dbReference>
<protein>
    <submittedName>
        <fullName evidence="1">Uncharacterized protein</fullName>
    </submittedName>
</protein>
<evidence type="ECO:0000313" key="1">
    <source>
        <dbReference type="EMBL" id="PSB00423.1"/>
    </source>
</evidence>
<gene>
    <name evidence="1" type="ORF">C7B64_23585</name>
</gene>
<keyword evidence="2" id="KW-1185">Reference proteome</keyword>
<reference evidence="1 2" key="2">
    <citation type="submission" date="2018-03" db="EMBL/GenBank/DDBJ databases">
        <title>The ancient ancestry and fast evolution of plastids.</title>
        <authorList>
            <person name="Moore K.R."/>
            <person name="Magnabosco C."/>
            <person name="Momper L."/>
            <person name="Gold D.A."/>
            <person name="Bosak T."/>
            <person name="Fournier G.P."/>
        </authorList>
    </citation>
    <scope>NUCLEOTIDE SEQUENCE [LARGE SCALE GENOMIC DNA]</scope>
    <source>
        <strain evidence="1 2">CCAP 1448/3</strain>
    </source>
</reference>
<comment type="caution">
    <text evidence="1">The sequence shown here is derived from an EMBL/GenBank/DDBJ whole genome shotgun (WGS) entry which is preliminary data.</text>
</comment>